<dbReference type="EMBL" id="JAEAOA010000163">
    <property type="protein sequence ID" value="KAK3582648.1"/>
    <property type="molecule type" value="Genomic_DNA"/>
</dbReference>
<dbReference type="Proteomes" id="UP001195483">
    <property type="component" value="Unassembled WGS sequence"/>
</dbReference>
<keyword evidence="2" id="KW-1185">Reference proteome</keyword>
<evidence type="ECO:0000313" key="1">
    <source>
        <dbReference type="EMBL" id="KAK3582648.1"/>
    </source>
</evidence>
<proteinExistence type="predicted"/>
<feature type="non-terminal residue" evidence="1">
    <location>
        <position position="95"/>
    </location>
</feature>
<dbReference type="SUPFAM" id="SSF101898">
    <property type="entry name" value="NHL repeat"/>
    <property type="match status" value="1"/>
</dbReference>
<comment type="caution">
    <text evidence="1">The sequence shown here is derived from an EMBL/GenBank/DDBJ whole genome shotgun (WGS) entry which is preliminary data.</text>
</comment>
<dbReference type="InterPro" id="IPR011042">
    <property type="entry name" value="6-blade_b-propeller_TolB-like"/>
</dbReference>
<organism evidence="1 2">
    <name type="scientific">Potamilus streckersoni</name>
    <dbReference type="NCBI Taxonomy" id="2493646"/>
    <lineage>
        <taxon>Eukaryota</taxon>
        <taxon>Metazoa</taxon>
        <taxon>Spiralia</taxon>
        <taxon>Lophotrochozoa</taxon>
        <taxon>Mollusca</taxon>
        <taxon>Bivalvia</taxon>
        <taxon>Autobranchia</taxon>
        <taxon>Heteroconchia</taxon>
        <taxon>Palaeoheterodonta</taxon>
        <taxon>Unionida</taxon>
        <taxon>Unionoidea</taxon>
        <taxon>Unionidae</taxon>
        <taxon>Ambleminae</taxon>
        <taxon>Lampsilini</taxon>
        <taxon>Potamilus</taxon>
    </lineage>
</organism>
<gene>
    <name evidence="1" type="ORF">CHS0354_001695</name>
</gene>
<evidence type="ECO:0000313" key="2">
    <source>
        <dbReference type="Proteomes" id="UP001195483"/>
    </source>
</evidence>
<accession>A0AAE0RZW5</accession>
<reference evidence="1" key="1">
    <citation type="journal article" date="2021" name="Genome Biol. Evol.">
        <title>A High-Quality Reference Genome for a Parasitic Bivalve with Doubly Uniparental Inheritance (Bivalvia: Unionida).</title>
        <authorList>
            <person name="Smith C.H."/>
        </authorList>
    </citation>
    <scope>NUCLEOTIDE SEQUENCE</scope>
    <source>
        <strain evidence="1">CHS0354</strain>
    </source>
</reference>
<protein>
    <submittedName>
        <fullName evidence="1">Uncharacterized protein</fullName>
    </submittedName>
</protein>
<reference evidence="1" key="3">
    <citation type="submission" date="2023-05" db="EMBL/GenBank/DDBJ databases">
        <authorList>
            <person name="Smith C.H."/>
        </authorList>
    </citation>
    <scope>NUCLEOTIDE SEQUENCE</scope>
    <source>
        <strain evidence="1">CHS0354</strain>
        <tissue evidence="1">Mantle</tissue>
    </source>
</reference>
<sequence>MEKCYQFDCQCEPSETYVVLNSSCTRVYITVFRAKSLYCFNMNGSMMCVYSPNNFSYPRGVATDSDDNVYVVVGCLFDNIHQLTSYCTPINVKTE</sequence>
<dbReference type="Gene3D" id="2.120.10.30">
    <property type="entry name" value="TolB, C-terminal domain"/>
    <property type="match status" value="1"/>
</dbReference>
<dbReference type="AlphaFoldDB" id="A0AAE0RZW5"/>
<reference evidence="1" key="2">
    <citation type="journal article" date="2021" name="Genome Biol. Evol.">
        <title>Developing a high-quality reference genome for a parasitic bivalve with doubly uniparental inheritance (Bivalvia: Unionida).</title>
        <authorList>
            <person name="Smith C.H."/>
        </authorList>
    </citation>
    <scope>NUCLEOTIDE SEQUENCE</scope>
    <source>
        <strain evidence="1">CHS0354</strain>
        <tissue evidence="1">Mantle</tissue>
    </source>
</reference>
<name>A0AAE0RZW5_9BIVA</name>